<dbReference type="InterPro" id="IPR036008">
    <property type="entry name" value="Aconitase_4Fe-4S_dom"/>
</dbReference>
<evidence type="ECO:0000256" key="4">
    <source>
        <dbReference type="ARBA" id="ARBA00023014"/>
    </source>
</evidence>
<accession>A0AAV9NP19</accession>
<dbReference type="GO" id="GO:0016829">
    <property type="term" value="F:lyase activity"/>
    <property type="evidence" value="ECO:0007669"/>
    <property type="project" value="UniProtKB-KW"/>
</dbReference>
<evidence type="ECO:0000313" key="9">
    <source>
        <dbReference type="EMBL" id="KAK5061334.1"/>
    </source>
</evidence>
<comment type="caution">
    <text evidence="9">The sequence shown here is derived from an EMBL/GenBank/DDBJ whole genome shotgun (WGS) entry which is preliminary data.</text>
</comment>
<dbReference type="InterPro" id="IPR033940">
    <property type="entry name" value="IPMI_Swivel"/>
</dbReference>
<evidence type="ECO:0000259" key="8">
    <source>
        <dbReference type="Pfam" id="PF00694"/>
    </source>
</evidence>
<dbReference type="EMBL" id="JAVRRD010000003">
    <property type="protein sequence ID" value="KAK5061334.1"/>
    <property type="molecule type" value="Genomic_DNA"/>
</dbReference>
<feature type="compositionally biased region" description="Polar residues" evidence="6">
    <location>
        <begin position="616"/>
        <end position="627"/>
    </location>
</feature>
<evidence type="ECO:0000256" key="5">
    <source>
        <dbReference type="ARBA" id="ARBA00023239"/>
    </source>
</evidence>
<evidence type="ECO:0000256" key="3">
    <source>
        <dbReference type="ARBA" id="ARBA00023004"/>
    </source>
</evidence>
<evidence type="ECO:0008006" key="11">
    <source>
        <dbReference type="Google" id="ProtNLM"/>
    </source>
</evidence>
<dbReference type="GO" id="GO:0170034">
    <property type="term" value="P:L-amino acid biosynthetic process"/>
    <property type="evidence" value="ECO:0007669"/>
    <property type="project" value="UniProtKB-ARBA"/>
</dbReference>
<proteinExistence type="inferred from homology"/>
<comment type="similarity">
    <text evidence="1">Belongs to the aconitase/IPM isomerase family.</text>
</comment>
<evidence type="ECO:0000256" key="2">
    <source>
        <dbReference type="ARBA" id="ARBA00022723"/>
    </source>
</evidence>
<dbReference type="InterPro" id="IPR015928">
    <property type="entry name" value="Aconitase/3IPM_dehydase_swvl"/>
</dbReference>
<dbReference type="Proteomes" id="UP001358417">
    <property type="component" value="Unassembled WGS sequence"/>
</dbReference>
<feature type="region of interest" description="Disordered" evidence="6">
    <location>
        <begin position="837"/>
        <end position="865"/>
    </location>
</feature>
<keyword evidence="5" id="KW-0456">Lyase</keyword>
<keyword evidence="3" id="KW-0408">Iron</keyword>
<dbReference type="InterPro" id="IPR050067">
    <property type="entry name" value="IPM_dehydratase_rel_enz"/>
</dbReference>
<dbReference type="PANTHER" id="PTHR43822">
    <property type="entry name" value="HOMOACONITASE, MITOCHONDRIAL-RELATED"/>
    <property type="match status" value="1"/>
</dbReference>
<reference evidence="9 10" key="1">
    <citation type="submission" date="2023-08" db="EMBL/GenBank/DDBJ databases">
        <title>Black Yeasts Isolated from many extreme environments.</title>
        <authorList>
            <person name="Coleine C."/>
            <person name="Stajich J.E."/>
            <person name="Selbmann L."/>
        </authorList>
    </citation>
    <scope>NUCLEOTIDE SEQUENCE [LARGE SCALE GENOMIC DNA]</scope>
    <source>
        <strain evidence="9 10">CCFEE 5792</strain>
    </source>
</reference>
<dbReference type="RefSeq" id="XP_064710431.1">
    <property type="nucleotide sequence ID" value="XM_064851428.1"/>
</dbReference>
<keyword evidence="2" id="KW-0479">Metal-binding</keyword>
<dbReference type="Pfam" id="PF00694">
    <property type="entry name" value="Aconitase_C"/>
    <property type="match status" value="1"/>
</dbReference>
<dbReference type="GO" id="GO:0046872">
    <property type="term" value="F:metal ion binding"/>
    <property type="evidence" value="ECO:0007669"/>
    <property type="project" value="UniProtKB-KW"/>
</dbReference>
<evidence type="ECO:0000256" key="1">
    <source>
        <dbReference type="ARBA" id="ARBA00007185"/>
    </source>
</evidence>
<dbReference type="InterPro" id="IPR000573">
    <property type="entry name" value="AconitaseA/IPMdHydase_ssu_swvl"/>
</dbReference>
<organism evidence="9 10">
    <name type="scientific">Exophiala bonariae</name>
    <dbReference type="NCBI Taxonomy" id="1690606"/>
    <lineage>
        <taxon>Eukaryota</taxon>
        <taxon>Fungi</taxon>
        <taxon>Dikarya</taxon>
        <taxon>Ascomycota</taxon>
        <taxon>Pezizomycotina</taxon>
        <taxon>Eurotiomycetes</taxon>
        <taxon>Chaetothyriomycetidae</taxon>
        <taxon>Chaetothyriales</taxon>
        <taxon>Herpotrichiellaceae</taxon>
        <taxon>Exophiala</taxon>
    </lineage>
</organism>
<dbReference type="Pfam" id="PF00330">
    <property type="entry name" value="Aconitase"/>
    <property type="match status" value="1"/>
</dbReference>
<name>A0AAV9NP19_9EURO</name>
<sequence>MSTPFSGRNVIIARPFSRQTQSIVKLLKDSRGINVAEKYEASEGDIGLHEGTDLLKQLKTLAFTLHNHGYPLEANALLEVHELGMTSTQFGGLGLRQDDSEQFSEQDTAELLFLVSAQLEALNSADRAREPVVPLPVRPSGRRGMTLSEKIFAAHDVGRRGEVQPGDMIRVDIDWIIASEFSWRGMERWYDRLGKPGIYRNDRFWLAGDHLVDPRIMEHPKIKPYVESAERAKRQFRMTENQGMNYTIMHTEFCRERAQPGMLVIGSDSHTCSAGSVSCLAIGLGVADVLLSLVTGETWFKIPETVEIRFVNKPKPGISGKDIILYILKELKRNTVAAERVVEYTGPGIEYLSCDARFAIANMTTEFGGVTGIFVPDTTTQEFINKRKKPKYRSHSTYFRPDPDAQYVEMHVIDLAQVQSFVARYPKPDDVVPVGEVAGLELQGCFIGACTTAEEDLVLAALVLEEAMKRGAKPVRTGIRKMIPGSLPILHKLRSTGLVDIYQRAGWEIGVPSCSYCVGASADKAAKGETWLTSQNRNFENRMGPGAFGNLASAVTVAASSFDMKVTDPGSLLDAIDIQRLHDYMTPGLQQDPPSKLGYVEPGAKPSISTEEMRVKQSSTDETTASNEKSHLQVSPLADLDVRVASPDVEPGSLSSMIRGKVQLLGDFIDTDALAPAEGALHANVTKEILGSYCLFHTHPGFRQRVKDGHTIIVAGEAFGCGSSREDAVFALQGAGVQCVIAKSFAFIYARNQPNLGLLGFEMKSPRFWELVADEKEIKVDIDRTVVYLDVDGQGTWESFPFQLGTMQRRLLDCGGAENAFGRYGKSLWSKLAAPASSDPVTDLSEKPLMLPQLEQGADKGKTDW</sequence>
<dbReference type="InterPro" id="IPR015931">
    <property type="entry name" value="Acnase/IPM_dHydase_lsu_aba_1/3"/>
</dbReference>
<feature type="region of interest" description="Disordered" evidence="6">
    <location>
        <begin position="590"/>
        <end position="633"/>
    </location>
</feature>
<evidence type="ECO:0000256" key="6">
    <source>
        <dbReference type="SAM" id="MobiDB-lite"/>
    </source>
</evidence>
<evidence type="ECO:0000259" key="7">
    <source>
        <dbReference type="Pfam" id="PF00330"/>
    </source>
</evidence>
<dbReference type="Gene3D" id="3.30.499.10">
    <property type="entry name" value="Aconitase, domain 3"/>
    <property type="match status" value="2"/>
</dbReference>
<evidence type="ECO:0000313" key="10">
    <source>
        <dbReference type="Proteomes" id="UP001358417"/>
    </source>
</evidence>
<dbReference type="GO" id="GO:0051536">
    <property type="term" value="F:iron-sulfur cluster binding"/>
    <property type="evidence" value="ECO:0007669"/>
    <property type="project" value="UniProtKB-KW"/>
</dbReference>
<feature type="domain" description="Aconitase A/isopropylmalate dehydratase small subunit swivel" evidence="8">
    <location>
        <begin position="707"/>
        <end position="764"/>
    </location>
</feature>
<dbReference type="SUPFAM" id="SSF52016">
    <property type="entry name" value="LeuD/IlvD-like"/>
    <property type="match status" value="1"/>
</dbReference>
<dbReference type="GO" id="GO:0170038">
    <property type="term" value="P:proteinogenic amino acid biosynthetic process"/>
    <property type="evidence" value="ECO:0007669"/>
    <property type="project" value="UniProtKB-ARBA"/>
</dbReference>
<dbReference type="SUPFAM" id="SSF53732">
    <property type="entry name" value="Aconitase iron-sulfur domain"/>
    <property type="match status" value="1"/>
</dbReference>
<gene>
    <name evidence="9" type="ORF">LTR84_007876</name>
</gene>
<keyword evidence="4" id="KW-0411">Iron-sulfur</keyword>
<protein>
    <recommendedName>
        <fullName evidence="11">Aconitase family protein</fullName>
    </recommendedName>
</protein>
<feature type="domain" description="Aconitase/3-isopropylmalate dehydratase large subunit alpha/beta/alpha" evidence="7">
    <location>
        <begin position="230"/>
        <end position="562"/>
    </location>
</feature>
<dbReference type="PRINTS" id="PR00415">
    <property type="entry name" value="ACONITASE"/>
</dbReference>
<dbReference type="CDD" id="cd01577">
    <property type="entry name" value="IPMI_Swivel"/>
    <property type="match status" value="1"/>
</dbReference>
<dbReference type="AlphaFoldDB" id="A0AAV9NP19"/>
<dbReference type="PANTHER" id="PTHR43822:SF2">
    <property type="entry name" value="HOMOACONITASE, MITOCHONDRIAL"/>
    <property type="match status" value="1"/>
</dbReference>
<keyword evidence="10" id="KW-1185">Reference proteome</keyword>
<dbReference type="Gene3D" id="3.20.19.10">
    <property type="entry name" value="Aconitase, domain 4"/>
    <property type="match status" value="1"/>
</dbReference>
<dbReference type="GeneID" id="89976041"/>
<dbReference type="InterPro" id="IPR001030">
    <property type="entry name" value="Acoase/IPM_deHydtase_lsu_aba"/>
</dbReference>